<comment type="caution">
    <text evidence="1">The sequence shown here is derived from an EMBL/GenBank/DDBJ whole genome shotgun (WGS) entry which is preliminary data.</text>
</comment>
<organism evidence="1 2">
    <name type="scientific">Molorchus minor</name>
    <dbReference type="NCBI Taxonomy" id="1323400"/>
    <lineage>
        <taxon>Eukaryota</taxon>
        <taxon>Metazoa</taxon>
        <taxon>Ecdysozoa</taxon>
        <taxon>Arthropoda</taxon>
        <taxon>Hexapoda</taxon>
        <taxon>Insecta</taxon>
        <taxon>Pterygota</taxon>
        <taxon>Neoptera</taxon>
        <taxon>Endopterygota</taxon>
        <taxon>Coleoptera</taxon>
        <taxon>Polyphaga</taxon>
        <taxon>Cucujiformia</taxon>
        <taxon>Chrysomeloidea</taxon>
        <taxon>Cerambycidae</taxon>
        <taxon>Lamiinae</taxon>
        <taxon>Monochamini</taxon>
        <taxon>Molorchus</taxon>
    </lineage>
</organism>
<evidence type="ECO:0000313" key="2">
    <source>
        <dbReference type="Proteomes" id="UP001162164"/>
    </source>
</evidence>
<sequence>MREGCVRLTRRSDPNYKTYNEVEEASFPWLAITKAKRLVCGLEETLIEGLDLRLPTNVVNHQGVHGKNTQNTVQQINVTLLTFNC</sequence>
<evidence type="ECO:0000313" key="1">
    <source>
        <dbReference type="EMBL" id="KAJ8978223.1"/>
    </source>
</evidence>
<dbReference type="EMBL" id="JAPWTJ010000462">
    <property type="protein sequence ID" value="KAJ8978223.1"/>
    <property type="molecule type" value="Genomic_DNA"/>
</dbReference>
<accession>A0ABQ9JJT6</accession>
<gene>
    <name evidence="1" type="ORF">NQ317_002043</name>
</gene>
<protein>
    <submittedName>
        <fullName evidence="1">Uncharacterized protein</fullName>
    </submittedName>
</protein>
<reference evidence="1" key="1">
    <citation type="journal article" date="2023" name="Insect Mol. Biol.">
        <title>Genome sequencing provides insights into the evolution of gene families encoding plant cell wall-degrading enzymes in longhorned beetles.</title>
        <authorList>
            <person name="Shin N.R."/>
            <person name="Okamura Y."/>
            <person name="Kirsch R."/>
            <person name="Pauchet Y."/>
        </authorList>
    </citation>
    <scope>NUCLEOTIDE SEQUENCE</scope>
    <source>
        <strain evidence="1">MMC_N1</strain>
    </source>
</reference>
<proteinExistence type="predicted"/>
<name>A0ABQ9JJT6_9CUCU</name>
<keyword evidence="2" id="KW-1185">Reference proteome</keyword>
<dbReference type="Proteomes" id="UP001162164">
    <property type="component" value="Unassembled WGS sequence"/>
</dbReference>